<sequence>MAVAATVPRNFKLLEELEKGEKGLSNGTCSYGLEDQEDISLTNWRGTIMGPPHGQFENRIYELKIVCGPQYPQQPPIIQFITQINLPGVDQHSGLVDKNTIGGDLRDWEKNAKDSGPRAQQRVSIEAALSAIRYHMEQYKKLPQPPEGTKFAE</sequence>
<dbReference type="Pfam" id="PF00179">
    <property type="entry name" value="UQ_con"/>
    <property type="match status" value="1"/>
</dbReference>
<dbReference type="SUPFAM" id="SSF54495">
    <property type="entry name" value="UBC-like"/>
    <property type="match status" value="1"/>
</dbReference>
<evidence type="ECO:0000256" key="1">
    <source>
        <dbReference type="ARBA" id="ARBA00022786"/>
    </source>
</evidence>
<organism evidence="3 4">
    <name type="scientific">Coniella lustricola</name>
    <dbReference type="NCBI Taxonomy" id="2025994"/>
    <lineage>
        <taxon>Eukaryota</taxon>
        <taxon>Fungi</taxon>
        <taxon>Dikarya</taxon>
        <taxon>Ascomycota</taxon>
        <taxon>Pezizomycotina</taxon>
        <taxon>Sordariomycetes</taxon>
        <taxon>Sordariomycetidae</taxon>
        <taxon>Diaporthales</taxon>
        <taxon>Schizoparmaceae</taxon>
        <taxon>Coniella</taxon>
    </lineage>
</organism>
<dbReference type="OrthoDB" id="6508832at2759"/>
<proteinExistence type="predicted"/>
<name>A0A2T2ZWV5_9PEZI</name>
<dbReference type="InterPro" id="IPR000608">
    <property type="entry name" value="UBC"/>
</dbReference>
<dbReference type="FunCoup" id="A0A2T2ZWV5">
    <property type="interactions" value="1084"/>
</dbReference>
<dbReference type="PROSITE" id="PS50127">
    <property type="entry name" value="UBC_2"/>
    <property type="match status" value="1"/>
</dbReference>
<dbReference type="FunFam" id="3.10.110.10:FF:000026">
    <property type="entry name" value="Ubiquitin-conjugating enzyme E2 variant"/>
    <property type="match status" value="1"/>
</dbReference>
<keyword evidence="1" id="KW-0833">Ubl conjugation pathway</keyword>
<feature type="domain" description="UBC core" evidence="2">
    <location>
        <begin position="8"/>
        <end position="153"/>
    </location>
</feature>
<dbReference type="STRING" id="2025994.A0A2T2ZWV5"/>
<evidence type="ECO:0000313" key="3">
    <source>
        <dbReference type="EMBL" id="PSR78695.1"/>
    </source>
</evidence>
<dbReference type="InterPro" id="IPR016135">
    <property type="entry name" value="UBQ-conjugating_enzyme/RWD"/>
</dbReference>
<dbReference type="GO" id="GO:0006301">
    <property type="term" value="P:DNA damage tolerance"/>
    <property type="evidence" value="ECO:0007669"/>
    <property type="project" value="UniProtKB-ARBA"/>
</dbReference>
<reference evidence="3 4" key="1">
    <citation type="journal article" date="2018" name="Mycol. Prog.">
        <title>Coniella lustricola, a new species from submerged detritus.</title>
        <authorList>
            <person name="Raudabaugh D.B."/>
            <person name="Iturriaga T."/>
            <person name="Carver A."/>
            <person name="Mondo S."/>
            <person name="Pangilinan J."/>
            <person name="Lipzen A."/>
            <person name="He G."/>
            <person name="Amirebrahimi M."/>
            <person name="Grigoriev I.V."/>
            <person name="Miller A.N."/>
        </authorList>
    </citation>
    <scope>NUCLEOTIDE SEQUENCE [LARGE SCALE GENOMIC DNA]</scope>
    <source>
        <strain evidence="3 4">B22-T-1</strain>
    </source>
</reference>
<evidence type="ECO:0000313" key="4">
    <source>
        <dbReference type="Proteomes" id="UP000241462"/>
    </source>
</evidence>
<dbReference type="SMART" id="SM00212">
    <property type="entry name" value="UBCc"/>
    <property type="match status" value="1"/>
</dbReference>
<dbReference type="Proteomes" id="UP000241462">
    <property type="component" value="Unassembled WGS sequence"/>
</dbReference>
<dbReference type="AlphaFoldDB" id="A0A2T2ZWV5"/>
<accession>A0A2T2ZWV5</accession>
<dbReference type="PANTHER" id="PTHR24068">
    <property type="entry name" value="UBIQUITIN-CONJUGATING ENZYME E2"/>
    <property type="match status" value="1"/>
</dbReference>
<gene>
    <name evidence="3" type="ORF">BD289DRAFT_485907</name>
</gene>
<dbReference type="Gene3D" id="3.10.110.10">
    <property type="entry name" value="Ubiquitin Conjugating Enzyme"/>
    <property type="match status" value="1"/>
</dbReference>
<keyword evidence="4" id="KW-1185">Reference proteome</keyword>
<dbReference type="CDD" id="cd23807">
    <property type="entry name" value="UEV_UBE2V"/>
    <property type="match status" value="1"/>
</dbReference>
<dbReference type="EMBL" id="KZ678596">
    <property type="protein sequence ID" value="PSR78695.1"/>
    <property type="molecule type" value="Genomic_DNA"/>
</dbReference>
<evidence type="ECO:0000259" key="2">
    <source>
        <dbReference type="PROSITE" id="PS50127"/>
    </source>
</evidence>
<dbReference type="InParanoid" id="A0A2T2ZWV5"/>
<protein>
    <submittedName>
        <fullName evidence="3">Ubiquitin-conjugating enzyme/RWD-like protein</fullName>
    </submittedName>
</protein>